<gene>
    <name evidence="3" type="ORF">WA1_02280</name>
</gene>
<evidence type="ECO:0000313" key="4">
    <source>
        <dbReference type="Proteomes" id="UP000076925"/>
    </source>
</evidence>
<keyword evidence="1" id="KW-0802">TPR repeat</keyword>
<organism evidence="3 4">
    <name type="scientific">Scytonema hofmannii PCC 7110</name>
    <dbReference type="NCBI Taxonomy" id="128403"/>
    <lineage>
        <taxon>Bacteria</taxon>
        <taxon>Bacillati</taxon>
        <taxon>Cyanobacteriota</taxon>
        <taxon>Cyanophyceae</taxon>
        <taxon>Nostocales</taxon>
        <taxon>Scytonemataceae</taxon>
        <taxon>Scytonema</taxon>
    </lineage>
</organism>
<evidence type="ECO:0000313" key="3">
    <source>
        <dbReference type="EMBL" id="KYC43994.1"/>
    </source>
</evidence>
<evidence type="ECO:0000256" key="1">
    <source>
        <dbReference type="PROSITE-ProRule" id="PRU00339"/>
    </source>
</evidence>
<feature type="transmembrane region" description="Helical" evidence="2">
    <location>
        <begin position="215"/>
        <end position="236"/>
    </location>
</feature>
<keyword evidence="4" id="KW-1185">Reference proteome</keyword>
<feature type="transmembrane region" description="Helical" evidence="2">
    <location>
        <begin position="80"/>
        <end position="96"/>
    </location>
</feature>
<dbReference type="Proteomes" id="UP000076925">
    <property type="component" value="Unassembled WGS sequence"/>
</dbReference>
<feature type="transmembrane region" description="Helical" evidence="2">
    <location>
        <begin position="184"/>
        <end position="203"/>
    </location>
</feature>
<accession>A0A139XH21</accession>
<dbReference type="PROSITE" id="PS50005">
    <property type="entry name" value="TPR"/>
    <property type="match status" value="1"/>
</dbReference>
<feature type="transmembrane region" description="Helical" evidence="2">
    <location>
        <begin position="16"/>
        <end position="34"/>
    </location>
</feature>
<dbReference type="SMART" id="SM00028">
    <property type="entry name" value="TPR"/>
    <property type="match status" value="2"/>
</dbReference>
<feature type="transmembrane region" description="Helical" evidence="2">
    <location>
        <begin position="54"/>
        <end position="73"/>
    </location>
</feature>
<keyword evidence="2" id="KW-1133">Transmembrane helix</keyword>
<dbReference type="EMBL" id="ANNX02000012">
    <property type="protein sequence ID" value="KYC43994.1"/>
    <property type="molecule type" value="Genomic_DNA"/>
</dbReference>
<proteinExistence type="predicted"/>
<dbReference type="STRING" id="128403.WA1_02280"/>
<comment type="caution">
    <text evidence="3">The sequence shown here is derived from an EMBL/GenBank/DDBJ whole genome shotgun (WGS) entry which is preliminary data.</text>
</comment>
<feature type="repeat" description="TPR" evidence="1">
    <location>
        <begin position="292"/>
        <end position="325"/>
    </location>
</feature>
<dbReference type="RefSeq" id="WP_017741281.1">
    <property type="nucleotide sequence ID" value="NZ_KQ976354.1"/>
</dbReference>
<dbReference type="Gene3D" id="1.25.40.10">
    <property type="entry name" value="Tetratricopeptide repeat domain"/>
    <property type="match status" value="1"/>
</dbReference>
<dbReference type="OrthoDB" id="530558at2"/>
<name>A0A139XH21_9CYAN</name>
<dbReference type="SUPFAM" id="SSF48452">
    <property type="entry name" value="TPR-like"/>
    <property type="match status" value="1"/>
</dbReference>
<sequence length="452" mass="51771">MRNLASWQNWFNREKILLLIGSVVLLQGAIYPWYRLPTQILEVFGTNLVFTNIGRVLAGIFALLGLAFTLLFSISRAPRLLFWTGLISVLLFPYFITTWSPRVAFIASSYYNQEKSVAIHVNKNFAEVQSHWKQNILLDQPDPPPTIFEMPIQDSRFFQIPSWERVLQNGLGYKNSFFSFIGKGWSFSLIGLVISLIGCYLVGEKKNLQVFIKDVVWLFPGTVLLFAIILISTIGVNIANYQLETQFAKGEYDKVVNTSKTLASWYPPLQGDEAFFERLAKAEFYAGEQKPALFNFVKGLERYKLGDFQAAETDFQKSLDIQPNLFLVRGYLASAILNQGVNYLKNSDTRKPGTAADIFERVLQIFPNHVEALYDLMLARVVNGEFQKSADAAKQIIHGQQYFQEPSIGLLGQAYLHLAWADYHNDDINKTWEQYRQSVDPRTWSKSFRDEK</sequence>
<dbReference type="AlphaFoldDB" id="A0A139XH21"/>
<reference evidence="3 4" key="1">
    <citation type="journal article" date="2013" name="Genome Biol. Evol.">
        <title>Genomes of Stigonematalean cyanobacteria (subsection V) and the evolution of oxygenic photosynthesis from prokaryotes to plastids.</title>
        <authorList>
            <person name="Dagan T."/>
            <person name="Roettger M."/>
            <person name="Stucken K."/>
            <person name="Landan G."/>
            <person name="Koch R."/>
            <person name="Major P."/>
            <person name="Gould S.B."/>
            <person name="Goremykin V.V."/>
            <person name="Rippka R."/>
            <person name="Tandeau de Marsac N."/>
            <person name="Gugger M."/>
            <person name="Lockhart P.J."/>
            <person name="Allen J.F."/>
            <person name="Brune I."/>
            <person name="Maus I."/>
            <person name="Puhler A."/>
            <person name="Martin W.F."/>
        </authorList>
    </citation>
    <scope>NUCLEOTIDE SEQUENCE [LARGE SCALE GENOMIC DNA]</scope>
    <source>
        <strain evidence="3 4">PCC 7110</strain>
    </source>
</reference>
<keyword evidence="2" id="KW-0472">Membrane</keyword>
<evidence type="ECO:0000256" key="2">
    <source>
        <dbReference type="SAM" id="Phobius"/>
    </source>
</evidence>
<dbReference type="InterPro" id="IPR011990">
    <property type="entry name" value="TPR-like_helical_dom_sf"/>
</dbReference>
<dbReference type="InterPro" id="IPR019734">
    <property type="entry name" value="TPR_rpt"/>
</dbReference>
<keyword evidence="2" id="KW-0812">Transmembrane</keyword>
<protein>
    <submittedName>
        <fullName evidence="3">Uncharacterized protein</fullName>
    </submittedName>
</protein>